<sequence length="64" mass="6746">MQKVTERITPLLWAAVALLALLAGVKTTQHRTAALTVPTGIAAYCLPLLHLNETAAPCGIRAPN</sequence>
<dbReference type="HOGENOM" id="CLU_2860290_0_0_0"/>
<dbReference type="AlphaFoldDB" id="L0A593"/>
<evidence type="ECO:0000313" key="1">
    <source>
        <dbReference type="EMBL" id="AFZ68352.1"/>
    </source>
</evidence>
<dbReference type="KEGG" id="dpd:Deipe_2891"/>
<dbReference type="STRING" id="937777.Deipe_2891"/>
<name>L0A593_DEIPD</name>
<dbReference type="PATRIC" id="fig|937777.3.peg.2908"/>
<keyword evidence="2" id="KW-1185">Reference proteome</keyword>
<gene>
    <name evidence="1" type="ordered locus">Deipe_2891</name>
</gene>
<dbReference type="RefSeq" id="WP_015236654.1">
    <property type="nucleotide sequence ID" value="NC_019793.1"/>
</dbReference>
<proteinExistence type="predicted"/>
<accession>L0A593</accession>
<organism evidence="1 2">
    <name type="scientific">Deinococcus peraridilitoris (strain DSM 19664 / LMG 22246 / CIP 109416 / KR-200)</name>
    <dbReference type="NCBI Taxonomy" id="937777"/>
    <lineage>
        <taxon>Bacteria</taxon>
        <taxon>Thermotogati</taxon>
        <taxon>Deinococcota</taxon>
        <taxon>Deinococci</taxon>
        <taxon>Deinococcales</taxon>
        <taxon>Deinococcaceae</taxon>
        <taxon>Deinococcus</taxon>
    </lineage>
</organism>
<dbReference type="Proteomes" id="UP000010467">
    <property type="component" value="Chromosome"/>
</dbReference>
<dbReference type="EMBL" id="CP003382">
    <property type="protein sequence ID" value="AFZ68352.1"/>
    <property type="molecule type" value="Genomic_DNA"/>
</dbReference>
<evidence type="ECO:0000313" key="2">
    <source>
        <dbReference type="Proteomes" id="UP000010467"/>
    </source>
</evidence>
<protein>
    <submittedName>
        <fullName evidence="1">Uncharacterized protein</fullName>
    </submittedName>
</protein>
<reference evidence="2" key="1">
    <citation type="submission" date="2012-03" db="EMBL/GenBank/DDBJ databases">
        <title>Complete sequence of chromosome of Deinococcus peraridilitoris DSM 19664.</title>
        <authorList>
            <person name="Lucas S."/>
            <person name="Copeland A."/>
            <person name="Lapidus A."/>
            <person name="Glavina del Rio T."/>
            <person name="Dalin E."/>
            <person name="Tice H."/>
            <person name="Bruce D."/>
            <person name="Goodwin L."/>
            <person name="Pitluck S."/>
            <person name="Peters L."/>
            <person name="Mikhailova N."/>
            <person name="Lu M."/>
            <person name="Kyrpides N."/>
            <person name="Mavromatis K."/>
            <person name="Ivanova N."/>
            <person name="Brettin T."/>
            <person name="Detter J.C."/>
            <person name="Han C."/>
            <person name="Larimer F."/>
            <person name="Land M."/>
            <person name="Hauser L."/>
            <person name="Markowitz V."/>
            <person name="Cheng J.-F."/>
            <person name="Hugenholtz P."/>
            <person name="Woyke T."/>
            <person name="Wu D."/>
            <person name="Pukall R."/>
            <person name="Steenblock K."/>
            <person name="Brambilla E."/>
            <person name="Klenk H.-P."/>
            <person name="Eisen J.A."/>
        </authorList>
    </citation>
    <scope>NUCLEOTIDE SEQUENCE [LARGE SCALE GENOMIC DNA]</scope>
    <source>
        <strain evidence="2">DSM 19664 / LMG 22246 / CIP 109416 / KR-200</strain>
    </source>
</reference>